<dbReference type="GO" id="GO:0005509">
    <property type="term" value="F:calcium ion binding"/>
    <property type="evidence" value="ECO:0007669"/>
    <property type="project" value="InterPro"/>
</dbReference>
<evidence type="ECO:0000259" key="17">
    <source>
        <dbReference type="PROSITE" id="PS50222"/>
    </source>
</evidence>
<sequence length="638" mass="72901">FTNAPETTTFIDTSDNTFSNETLKQVDALLLLYSNLKSYNRIYTHWMPQLRRMGVNIPIVVLKNEFLTSVPVTIDSMTSQQKGMNKDTEMELIMLTSEFKEISSTLSGPLILSNTATVNSNNTNTNGTNSSLSLFYTGTYHCIRAVVYPLPPIYDYKTAQLKEPCYVAMMRIFTLADTNMDGVLDFKEMAALQEKCFGKGIDMTEFKRICLEVKMYALDDGNEEQNGNNEEINPFFANERKIANIANNGDVAVVENVGITRLGFLLLLKIYIERGRFETIWGLLRGYNYNDTLQISDDLLYPKFDVSVEDACFVELSSNGYRFLVDVFRRYDKDNDGGLNDSELRKLFKLCPNGEIPTSWINTNFPDSCTTDNDGNVNLSGWLAQWAMTTFFGLQNYYQIFIKKRHGKFYRAPVSDRKVFNCFLIGKPGSGKSSLLKSFANKDDLDISSSYHNYYSPTMKPSLVINSLELADGKQYYLILQEFGQSEFEVIENEKKWDQCDVLCLCYDSSDPESFSYILRIMEKYPHLQRLPIIVVGLKADLDTQDQRCFIQPDEYCESLSLDHPLRTSVLWPSSLLQLFTKVVNASLEPLKATPGFEVEIKHETFNDEFKEQISHILTAFGVISVLSYGAYKMFNRK</sequence>
<organism evidence="19 20">
    <name type="scientific">Hanseniaspora valbyensis NRRL Y-1626</name>
    <dbReference type="NCBI Taxonomy" id="766949"/>
    <lineage>
        <taxon>Eukaryota</taxon>
        <taxon>Fungi</taxon>
        <taxon>Dikarya</taxon>
        <taxon>Ascomycota</taxon>
        <taxon>Saccharomycotina</taxon>
        <taxon>Saccharomycetes</taxon>
        <taxon>Saccharomycodales</taxon>
        <taxon>Saccharomycodaceae</taxon>
        <taxon>Hanseniaspora</taxon>
    </lineage>
</organism>
<dbReference type="PIRSF" id="PIRSF037488">
    <property type="entry name" value="Mt_Rho_GTPase"/>
    <property type="match status" value="1"/>
</dbReference>
<feature type="domain" description="EF-hand" evidence="17">
    <location>
        <begin position="319"/>
        <end position="354"/>
    </location>
</feature>
<dbReference type="GO" id="GO:0007264">
    <property type="term" value="P:small GTPase-mediated signal transduction"/>
    <property type="evidence" value="ECO:0007669"/>
    <property type="project" value="InterPro"/>
</dbReference>
<keyword evidence="15" id="KW-0472">Membrane</keyword>
<dbReference type="PROSITE" id="PS00018">
    <property type="entry name" value="EF_HAND_1"/>
    <property type="match status" value="1"/>
</dbReference>
<evidence type="ECO:0000256" key="5">
    <source>
        <dbReference type="ARBA" id="ARBA00022692"/>
    </source>
</evidence>
<gene>
    <name evidence="19" type="ORF">HANVADRAFT_4239</name>
</gene>
<dbReference type="InterPro" id="IPR013566">
    <property type="entry name" value="EF_hand_assoc_1"/>
</dbReference>
<dbReference type="GO" id="GO:0032865">
    <property type="term" value="C:ERMES complex"/>
    <property type="evidence" value="ECO:0007669"/>
    <property type="project" value="UniProtKB-ARBA"/>
</dbReference>
<dbReference type="FunFam" id="3.40.50.300:FF:000553">
    <property type="entry name" value="Mitochondrial Rho GTPase"/>
    <property type="match status" value="1"/>
</dbReference>
<keyword evidence="6" id="KW-0479">Metal-binding</keyword>
<evidence type="ECO:0000256" key="10">
    <source>
        <dbReference type="ARBA" id="ARBA00022801"/>
    </source>
</evidence>
<evidence type="ECO:0000256" key="14">
    <source>
        <dbReference type="ARBA" id="ARBA00023134"/>
    </source>
</evidence>
<dbReference type="InterPro" id="IPR011992">
    <property type="entry name" value="EF-hand-dom_pair"/>
</dbReference>
<dbReference type="PROSITE" id="PS50222">
    <property type="entry name" value="EF_HAND_2"/>
    <property type="match status" value="1"/>
</dbReference>
<dbReference type="GO" id="GO:0005525">
    <property type="term" value="F:GTP binding"/>
    <property type="evidence" value="ECO:0007669"/>
    <property type="project" value="UniProtKB-KW"/>
</dbReference>
<comment type="similarity">
    <text evidence="3">Belongs to the mitochondrial Rho GTPase family.</text>
</comment>
<dbReference type="PROSITE" id="PS51423">
    <property type="entry name" value="MIRO"/>
    <property type="match status" value="1"/>
</dbReference>
<dbReference type="Pfam" id="PF08355">
    <property type="entry name" value="EF_assoc_1"/>
    <property type="match status" value="1"/>
</dbReference>
<evidence type="ECO:0000256" key="7">
    <source>
        <dbReference type="ARBA" id="ARBA00022737"/>
    </source>
</evidence>
<dbReference type="InterPro" id="IPR020860">
    <property type="entry name" value="MIRO_dom"/>
</dbReference>
<evidence type="ECO:0000313" key="19">
    <source>
        <dbReference type="EMBL" id="OBA24947.1"/>
    </source>
</evidence>
<dbReference type="InterPro" id="IPR027417">
    <property type="entry name" value="P-loop_NTPase"/>
</dbReference>
<dbReference type="OrthoDB" id="10020961at2759"/>
<evidence type="ECO:0000256" key="8">
    <source>
        <dbReference type="ARBA" id="ARBA00022741"/>
    </source>
</evidence>
<accession>A0A1B7T8A2</accession>
<evidence type="ECO:0000256" key="9">
    <source>
        <dbReference type="ARBA" id="ARBA00022787"/>
    </source>
</evidence>
<dbReference type="InterPro" id="IPR018247">
    <property type="entry name" value="EF_Hand_1_Ca_BS"/>
</dbReference>
<evidence type="ECO:0000256" key="1">
    <source>
        <dbReference type="ARBA" id="ARBA00003481"/>
    </source>
</evidence>
<dbReference type="Pfam" id="PF13202">
    <property type="entry name" value="EF-hand_5"/>
    <property type="match status" value="2"/>
</dbReference>
<dbReference type="SUPFAM" id="SSF52540">
    <property type="entry name" value="P-loop containing nucleoside triphosphate hydrolases"/>
    <property type="match status" value="1"/>
</dbReference>
<keyword evidence="7" id="KW-0677">Repeat</keyword>
<evidence type="ECO:0000256" key="12">
    <source>
        <dbReference type="ARBA" id="ARBA00022989"/>
    </source>
</evidence>
<dbReference type="GO" id="GO:0007005">
    <property type="term" value="P:mitochondrion organization"/>
    <property type="evidence" value="ECO:0007669"/>
    <property type="project" value="InterPro"/>
</dbReference>
<keyword evidence="11" id="KW-0106">Calcium</keyword>
<evidence type="ECO:0000256" key="2">
    <source>
        <dbReference type="ARBA" id="ARBA00004200"/>
    </source>
</evidence>
<dbReference type="EMBL" id="LXPE01000325">
    <property type="protein sequence ID" value="OBA24947.1"/>
    <property type="molecule type" value="Genomic_DNA"/>
</dbReference>
<dbReference type="PANTHER" id="PTHR24072">
    <property type="entry name" value="RHO FAMILY GTPASE"/>
    <property type="match status" value="1"/>
</dbReference>
<dbReference type="Proteomes" id="UP000092321">
    <property type="component" value="Unassembled WGS sequence"/>
</dbReference>
<evidence type="ECO:0000256" key="15">
    <source>
        <dbReference type="ARBA" id="ARBA00023136"/>
    </source>
</evidence>
<dbReference type="Pfam" id="PF08356">
    <property type="entry name" value="EF_assoc_2"/>
    <property type="match status" value="1"/>
</dbReference>
<keyword evidence="14" id="KW-0342">GTP-binding</keyword>
<dbReference type="Gene3D" id="3.40.50.300">
    <property type="entry name" value="P-loop containing nucleotide triphosphate hydrolases"/>
    <property type="match status" value="1"/>
</dbReference>
<comment type="caution">
    <text evidence="19">The sequence shown here is derived from an EMBL/GenBank/DDBJ whole genome shotgun (WGS) entry which is preliminary data.</text>
</comment>
<keyword evidence="10" id="KW-0378">Hydrolase</keyword>
<feature type="non-terminal residue" evidence="19">
    <location>
        <position position="1"/>
    </location>
</feature>
<keyword evidence="5" id="KW-0812">Transmembrane</keyword>
<evidence type="ECO:0000256" key="13">
    <source>
        <dbReference type="ARBA" id="ARBA00023128"/>
    </source>
</evidence>
<evidence type="ECO:0000256" key="6">
    <source>
        <dbReference type="ARBA" id="ARBA00022723"/>
    </source>
</evidence>
<dbReference type="Gene3D" id="1.10.238.10">
    <property type="entry name" value="EF-hand"/>
    <property type="match status" value="2"/>
</dbReference>
<dbReference type="PRINTS" id="PR00449">
    <property type="entry name" value="RASTRNSFRMNG"/>
</dbReference>
<dbReference type="InterPro" id="IPR001806">
    <property type="entry name" value="Small_GTPase"/>
</dbReference>
<dbReference type="InterPro" id="IPR002048">
    <property type="entry name" value="EF_hand_dom"/>
</dbReference>
<evidence type="ECO:0000259" key="18">
    <source>
        <dbReference type="PROSITE" id="PS51423"/>
    </source>
</evidence>
<dbReference type="AlphaFoldDB" id="A0A1B7T8A2"/>
<proteinExistence type="inferred from homology"/>
<dbReference type="InterPro" id="IPR003578">
    <property type="entry name" value="Small_GTPase_Rho"/>
</dbReference>
<comment type="subcellular location">
    <subcellularLocation>
        <location evidence="2">Mitochondrion outer membrane</location>
        <topology evidence="2">Single-pass type IV membrane protein</topology>
    </subcellularLocation>
</comment>
<dbReference type="InterPro" id="IPR013567">
    <property type="entry name" value="EF_hand_assoc_2"/>
</dbReference>
<evidence type="ECO:0000256" key="3">
    <source>
        <dbReference type="ARBA" id="ARBA00007981"/>
    </source>
</evidence>
<evidence type="ECO:0000256" key="16">
    <source>
        <dbReference type="ARBA" id="ARBA00032646"/>
    </source>
</evidence>
<dbReference type="GO" id="GO:0003924">
    <property type="term" value="F:GTPase activity"/>
    <property type="evidence" value="ECO:0007669"/>
    <property type="project" value="InterPro"/>
</dbReference>
<reference evidence="20" key="1">
    <citation type="journal article" date="2016" name="Proc. Natl. Acad. Sci. U.S.A.">
        <title>Comparative genomics of biotechnologically important yeasts.</title>
        <authorList>
            <person name="Riley R."/>
            <person name="Haridas S."/>
            <person name="Wolfe K.H."/>
            <person name="Lopes M.R."/>
            <person name="Hittinger C.T."/>
            <person name="Goeker M."/>
            <person name="Salamov A.A."/>
            <person name="Wisecaver J.H."/>
            <person name="Long T.M."/>
            <person name="Calvey C.H."/>
            <person name="Aerts A.L."/>
            <person name="Barry K.W."/>
            <person name="Choi C."/>
            <person name="Clum A."/>
            <person name="Coughlan A.Y."/>
            <person name="Deshpande S."/>
            <person name="Douglass A.P."/>
            <person name="Hanson S.J."/>
            <person name="Klenk H.-P."/>
            <person name="LaButti K.M."/>
            <person name="Lapidus A."/>
            <person name="Lindquist E.A."/>
            <person name="Lipzen A.M."/>
            <person name="Meier-Kolthoff J.P."/>
            <person name="Ohm R.A."/>
            <person name="Otillar R.P."/>
            <person name="Pangilinan J.L."/>
            <person name="Peng Y."/>
            <person name="Rokas A."/>
            <person name="Rosa C.A."/>
            <person name="Scheuner C."/>
            <person name="Sibirny A.A."/>
            <person name="Slot J.C."/>
            <person name="Stielow J.B."/>
            <person name="Sun H."/>
            <person name="Kurtzman C.P."/>
            <person name="Blackwell M."/>
            <person name="Grigoriev I.V."/>
            <person name="Jeffries T.W."/>
        </authorList>
    </citation>
    <scope>NUCLEOTIDE SEQUENCE [LARGE SCALE GENOMIC DNA]</scope>
    <source>
        <strain evidence="20">NRRL Y-1626</strain>
    </source>
</reference>
<dbReference type="SMART" id="SM00054">
    <property type="entry name" value="EFh"/>
    <property type="match status" value="2"/>
</dbReference>
<dbReference type="Pfam" id="PF00071">
    <property type="entry name" value="Ras"/>
    <property type="match status" value="1"/>
</dbReference>
<evidence type="ECO:0000313" key="20">
    <source>
        <dbReference type="Proteomes" id="UP000092321"/>
    </source>
</evidence>
<keyword evidence="20" id="KW-1185">Reference proteome</keyword>
<protein>
    <recommendedName>
        <fullName evidence="4">Mitochondrial Rho GTPase 1</fullName>
    </recommendedName>
    <alternativeName>
        <fullName evidence="16">GTPase EF-hand protein of mitochondria 1</fullName>
    </alternativeName>
</protein>
<evidence type="ECO:0000256" key="4">
    <source>
        <dbReference type="ARBA" id="ARBA00019119"/>
    </source>
</evidence>
<keyword evidence="12" id="KW-1133">Transmembrane helix</keyword>
<evidence type="ECO:0000256" key="11">
    <source>
        <dbReference type="ARBA" id="ARBA00022837"/>
    </source>
</evidence>
<dbReference type="InterPro" id="IPR021181">
    <property type="entry name" value="Miro"/>
</dbReference>
<feature type="domain" description="Miro" evidence="18">
    <location>
        <begin position="417"/>
        <end position="589"/>
    </location>
</feature>
<keyword evidence="8" id="KW-0547">Nucleotide-binding</keyword>
<keyword evidence="13" id="KW-0496">Mitochondrion</keyword>
<name>A0A1B7T8A2_9ASCO</name>
<comment type="function">
    <text evidence="1">Mitochondrial GTPase involved in mitochondrial trafficking. Probably involved in control of anterograde transport of mitochondria and their subcellular distribution.</text>
</comment>
<keyword evidence="9" id="KW-1000">Mitochondrion outer membrane</keyword>
<dbReference type="CDD" id="cd01892">
    <property type="entry name" value="Miro2"/>
    <property type="match status" value="1"/>
</dbReference>
<dbReference type="SUPFAM" id="SSF47473">
    <property type="entry name" value="EF-hand"/>
    <property type="match status" value="1"/>
</dbReference>